<dbReference type="InterPro" id="IPR025110">
    <property type="entry name" value="AMP-bd_C"/>
</dbReference>
<dbReference type="Pfam" id="PF13193">
    <property type="entry name" value="AMP-binding_C"/>
    <property type="match status" value="1"/>
</dbReference>
<organism evidence="3 4">
    <name type="scientific">Exophiala sideris</name>
    <dbReference type="NCBI Taxonomy" id="1016849"/>
    <lineage>
        <taxon>Eukaryota</taxon>
        <taxon>Fungi</taxon>
        <taxon>Dikarya</taxon>
        <taxon>Ascomycota</taxon>
        <taxon>Pezizomycotina</taxon>
        <taxon>Eurotiomycetes</taxon>
        <taxon>Chaetothyriomycetidae</taxon>
        <taxon>Chaetothyriales</taxon>
        <taxon>Herpotrichiellaceae</taxon>
        <taxon>Exophiala</taxon>
    </lineage>
</organism>
<dbReference type="InterPro" id="IPR045851">
    <property type="entry name" value="AMP-bd_C_sf"/>
</dbReference>
<dbReference type="PANTHER" id="PTHR24096">
    <property type="entry name" value="LONG-CHAIN-FATTY-ACID--COA LIGASE"/>
    <property type="match status" value="1"/>
</dbReference>
<name>A0ABR0IVM0_9EURO</name>
<reference evidence="3 4" key="1">
    <citation type="submission" date="2023-08" db="EMBL/GenBank/DDBJ databases">
        <title>Black Yeasts Isolated from many extreme environments.</title>
        <authorList>
            <person name="Coleine C."/>
            <person name="Stajich J.E."/>
            <person name="Selbmann L."/>
        </authorList>
    </citation>
    <scope>NUCLEOTIDE SEQUENCE [LARGE SCALE GENOMIC DNA]</scope>
    <source>
        <strain evidence="3 4">CCFEE 6328</strain>
    </source>
</reference>
<comment type="caution">
    <text evidence="3">The sequence shown here is derived from an EMBL/GenBank/DDBJ whole genome shotgun (WGS) entry which is preliminary data.</text>
</comment>
<evidence type="ECO:0000259" key="2">
    <source>
        <dbReference type="Pfam" id="PF13193"/>
    </source>
</evidence>
<feature type="domain" description="AMP-binding enzyme C-terminal" evidence="2">
    <location>
        <begin position="236"/>
        <end position="317"/>
    </location>
</feature>
<evidence type="ECO:0000313" key="4">
    <source>
        <dbReference type="Proteomes" id="UP001345691"/>
    </source>
</evidence>
<protein>
    <submittedName>
        <fullName evidence="3">Uncharacterized protein</fullName>
    </submittedName>
</protein>
<dbReference type="Gene3D" id="3.30.300.30">
    <property type="match status" value="1"/>
</dbReference>
<dbReference type="EMBL" id="JAVRRF010000043">
    <property type="protein sequence ID" value="KAK5049653.1"/>
    <property type="molecule type" value="Genomic_DNA"/>
</dbReference>
<sequence length="338" mass="37183">MISHFNVIANVKQIQPFEQPSRDAIKLGYLDVTLGLVPFSHIYGLVGIAHISVYRGDSIVVLPKFVFKDFLGSVEKYKINTLSVVPPIIINLVKNKVLCDQFDLTSVRSVMTGAAPLGKETAQEFASQHPDWVTRQGYGMTETATAVTNTSPADVWFGSSGCLLSGVEAKVLSSEGVEITEYNKPGELLVKAPSIVLGYLNNPKANAETFIDMPEGRFLNTGDEVEFRGLQVAPAELEDCLLDHPAVADCAVIPVADERAGELPKAFIVKSPAVAKDDENVIKHSILKHVEKAKSRHKWLAGGLEFIDIIPKSPSGKILRRLLRDRERERRRETQAKL</sequence>
<keyword evidence="4" id="KW-1185">Reference proteome</keyword>
<dbReference type="Gene3D" id="2.30.38.10">
    <property type="entry name" value="Luciferase, Domain 3"/>
    <property type="match status" value="1"/>
</dbReference>
<dbReference type="Pfam" id="PF00501">
    <property type="entry name" value="AMP-binding"/>
    <property type="match status" value="1"/>
</dbReference>
<dbReference type="SUPFAM" id="SSF56801">
    <property type="entry name" value="Acetyl-CoA synthetase-like"/>
    <property type="match status" value="1"/>
</dbReference>
<dbReference type="InterPro" id="IPR000873">
    <property type="entry name" value="AMP-dep_synth/lig_dom"/>
</dbReference>
<evidence type="ECO:0000259" key="1">
    <source>
        <dbReference type="Pfam" id="PF00501"/>
    </source>
</evidence>
<proteinExistence type="predicted"/>
<dbReference type="PANTHER" id="PTHR24096:SF422">
    <property type="entry name" value="BCDNA.GH02901"/>
    <property type="match status" value="1"/>
</dbReference>
<dbReference type="Proteomes" id="UP001345691">
    <property type="component" value="Unassembled WGS sequence"/>
</dbReference>
<gene>
    <name evidence="3" type="ORF">LTR69_010949</name>
</gene>
<dbReference type="Gene3D" id="3.40.50.980">
    <property type="match status" value="1"/>
</dbReference>
<evidence type="ECO:0000313" key="3">
    <source>
        <dbReference type="EMBL" id="KAK5049653.1"/>
    </source>
</evidence>
<accession>A0ABR0IVM0</accession>
<feature type="domain" description="AMP-dependent synthetase/ligase" evidence="1">
    <location>
        <begin position="1"/>
        <end position="200"/>
    </location>
</feature>